<keyword evidence="1" id="KW-0808">Transferase</keyword>
<sequence>MNKKILVIGFVWPEPKSSAAGSRMLQLIMQFQNQGYEVTFSSAAKMSDNTFDLDTINVNTKPILLNDSSFNVFVKELDPDVVLFDRFMTEEQYGWRVSEQCPNALRILDTEDFHGLRKAREVALKRNEVVTLEHLQNDTTKREIASIYRCDLSLIISEAELDILTNQFNIDASLLYYLPFLLEPISEEDIQLLPKFEARQHFVTIGNFLHAPNYNAVLYLKQTIWPLIRQQLPKLELHIYGSYESQKVTQLHKPNEGFFIKGFAEDVNDIMKNAKVCLASLRFGAGLKGKLIDAMQNGTPCVMTNIAAEGMFGQLDVNGFISDNPKDFAKKAVLLYSDAETWEQKQQQGFKVMHKRFNNVNFEKAFASKLMELSKDINAHRENNFIGQLFMMQSMQSTKYMSKWIEAKNR</sequence>
<proteinExistence type="predicted"/>
<dbReference type="STRING" id="1249933.SAMN04489797_0492"/>
<dbReference type="AlphaFoldDB" id="A0A1H1N329"/>
<evidence type="ECO:0000313" key="1">
    <source>
        <dbReference type="EMBL" id="SDR93463.1"/>
    </source>
</evidence>
<dbReference type="Pfam" id="PF13692">
    <property type="entry name" value="Glyco_trans_1_4"/>
    <property type="match status" value="1"/>
</dbReference>
<keyword evidence="2" id="KW-1185">Reference proteome</keyword>
<evidence type="ECO:0000313" key="2">
    <source>
        <dbReference type="Proteomes" id="UP000198963"/>
    </source>
</evidence>
<protein>
    <submittedName>
        <fullName evidence="1">Glycosyltransferase involved in cell wall bisynthesis</fullName>
    </submittedName>
</protein>
<gene>
    <name evidence="1" type="ORF">SAMN04489797_0492</name>
</gene>
<dbReference type="SUPFAM" id="SSF53756">
    <property type="entry name" value="UDP-Glycosyltransferase/glycogen phosphorylase"/>
    <property type="match status" value="1"/>
</dbReference>
<dbReference type="EMBL" id="LT629774">
    <property type="protein sequence ID" value="SDR93463.1"/>
    <property type="molecule type" value="Genomic_DNA"/>
</dbReference>
<dbReference type="CDD" id="cd03801">
    <property type="entry name" value="GT4_PimA-like"/>
    <property type="match status" value="1"/>
</dbReference>
<dbReference type="RefSeq" id="WP_092443914.1">
    <property type="nucleotide sequence ID" value="NZ_LT629774.1"/>
</dbReference>
<dbReference type="Gene3D" id="3.40.50.2000">
    <property type="entry name" value="Glycogen Phosphorylase B"/>
    <property type="match status" value="1"/>
</dbReference>
<dbReference type="Proteomes" id="UP000198963">
    <property type="component" value="Chromosome I"/>
</dbReference>
<organism evidence="1 2">
    <name type="scientific">Winogradskyella sediminis</name>
    <dbReference type="NCBI Taxonomy" id="1382466"/>
    <lineage>
        <taxon>Bacteria</taxon>
        <taxon>Pseudomonadati</taxon>
        <taxon>Bacteroidota</taxon>
        <taxon>Flavobacteriia</taxon>
        <taxon>Flavobacteriales</taxon>
        <taxon>Flavobacteriaceae</taxon>
        <taxon>Winogradskyella</taxon>
    </lineage>
</organism>
<accession>A0A1H1N329</accession>
<reference evidence="1 2" key="1">
    <citation type="submission" date="2016-10" db="EMBL/GenBank/DDBJ databases">
        <authorList>
            <person name="Varghese N."/>
            <person name="Submissions S."/>
        </authorList>
    </citation>
    <scope>NUCLEOTIDE SEQUENCE [LARGE SCALE GENOMIC DNA]</scope>
    <source>
        <strain evidence="1 2">RHA_55</strain>
    </source>
</reference>
<dbReference type="GO" id="GO:0016740">
    <property type="term" value="F:transferase activity"/>
    <property type="evidence" value="ECO:0007669"/>
    <property type="project" value="UniProtKB-KW"/>
</dbReference>
<name>A0A1H1N329_9FLAO</name>